<gene>
    <name evidence="3" type="ORF">Ctob_014911</name>
</gene>
<dbReference type="AlphaFoldDB" id="A0A0M0KA68"/>
<evidence type="ECO:0000259" key="2">
    <source>
        <dbReference type="PROSITE" id="PS50053"/>
    </source>
</evidence>
<evidence type="ECO:0000313" key="4">
    <source>
        <dbReference type="Proteomes" id="UP000037460"/>
    </source>
</evidence>
<proteinExistence type="predicted"/>
<dbReference type="PROSITE" id="PS50053">
    <property type="entry name" value="UBIQUITIN_2"/>
    <property type="match status" value="1"/>
</dbReference>
<evidence type="ECO:0000313" key="3">
    <source>
        <dbReference type="EMBL" id="KOO35313.1"/>
    </source>
</evidence>
<dbReference type="Proteomes" id="UP000037460">
    <property type="component" value="Unassembled WGS sequence"/>
</dbReference>
<evidence type="ECO:0000256" key="1">
    <source>
        <dbReference type="SAM" id="MobiDB-lite"/>
    </source>
</evidence>
<protein>
    <recommendedName>
        <fullName evidence="2">Ubiquitin-like domain-containing protein</fullName>
    </recommendedName>
</protein>
<sequence>MASQLQQPPTASGRTGADEKAPQRVARPEVPVLIIGPLRGAGKQRKLPDGTWEYPRRNVVYARCDGGATIIELGCGDLRVVTVADLKRWIATRPGQLPSGRMHIHLGTGGGAELEDATTLHEAGVDYEGEVTVRLE</sequence>
<feature type="compositionally biased region" description="Polar residues" evidence="1">
    <location>
        <begin position="1"/>
        <end position="13"/>
    </location>
</feature>
<feature type="domain" description="Ubiquitin-like" evidence="2">
    <location>
        <begin position="82"/>
        <end position="136"/>
    </location>
</feature>
<accession>A0A0M0KA68</accession>
<keyword evidence="4" id="KW-1185">Reference proteome</keyword>
<reference evidence="4" key="1">
    <citation type="journal article" date="2015" name="PLoS Genet.">
        <title>Genome Sequence and Transcriptome Analyses of Chrysochromulina tobin: Metabolic Tools for Enhanced Algal Fitness in the Prominent Order Prymnesiales (Haptophyceae).</title>
        <authorList>
            <person name="Hovde B.T."/>
            <person name="Deodato C.R."/>
            <person name="Hunsperger H.M."/>
            <person name="Ryken S.A."/>
            <person name="Yost W."/>
            <person name="Jha R.K."/>
            <person name="Patterson J."/>
            <person name="Monnat R.J. Jr."/>
            <person name="Barlow S.B."/>
            <person name="Starkenburg S.R."/>
            <person name="Cattolico R.A."/>
        </authorList>
    </citation>
    <scope>NUCLEOTIDE SEQUENCE</scope>
    <source>
        <strain evidence="4">CCMP291</strain>
    </source>
</reference>
<dbReference type="EMBL" id="JWZX01000914">
    <property type="protein sequence ID" value="KOO35313.1"/>
    <property type="molecule type" value="Genomic_DNA"/>
</dbReference>
<comment type="caution">
    <text evidence="3">The sequence shown here is derived from an EMBL/GenBank/DDBJ whole genome shotgun (WGS) entry which is preliminary data.</text>
</comment>
<organism evidence="3 4">
    <name type="scientific">Chrysochromulina tobinii</name>
    <dbReference type="NCBI Taxonomy" id="1460289"/>
    <lineage>
        <taxon>Eukaryota</taxon>
        <taxon>Haptista</taxon>
        <taxon>Haptophyta</taxon>
        <taxon>Prymnesiophyceae</taxon>
        <taxon>Prymnesiales</taxon>
        <taxon>Chrysochromulinaceae</taxon>
        <taxon>Chrysochromulina</taxon>
    </lineage>
</organism>
<feature type="region of interest" description="Disordered" evidence="1">
    <location>
        <begin position="1"/>
        <end position="28"/>
    </location>
</feature>
<dbReference type="InterPro" id="IPR000626">
    <property type="entry name" value="Ubiquitin-like_dom"/>
</dbReference>
<name>A0A0M0KA68_9EUKA</name>